<feature type="compositionally biased region" description="Basic and acidic residues" evidence="1">
    <location>
        <begin position="435"/>
        <end position="477"/>
    </location>
</feature>
<feature type="compositionally biased region" description="Low complexity" evidence="1">
    <location>
        <begin position="638"/>
        <end position="649"/>
    </location>
</feature>
<feature type="compositionally biased region" description="Polar residues" evidence="1">
    <location>
        <begin position="93"/>
        <end position="102"/>
    </location>
</feature>
<dbReference type="Pfam" id="PF12757">
    <property type="entry name" value="Eisosome1"/>
    <property type="match status" value="1"/>
</dbReference>
<sequence length="771" mass="84685">MSVVMTTQVRHRPDPTESHATSAAMHVARSRSNRTNRAGARGTINHYGYLDPSILPSADRELASAGAAASLAHAGYTTRQINKLDTEHPLRNPQLTPASSQAAYLAGRSRNAKSPDEKHISQGNKPTSNAGARLAATGALSRSRTRAESAPPGPDKSDHLTHALTAASASHRMSLGPTVVPEEYEVPLDVRKIHETAVANTQRELHPEKNILHEKAVVMARQMFSVMPQTEAVLPSVTSRRSGTTTMVRPLSLHETAQRLASETLATMDDEQKAFRDYYNATIPPKRQSSIYSKYRKRSASDSRVMDMDLEQPAKIRSQMTRLHGKMAKVDAEKMARDREALMRAAKKNADAAIYNVERRIYESTGRPQPREIEKYLTRPAKDEDSKPIPIGAGRFVTQGEVDRLAQSKTKPTIDDLTRRLEEQRAREIEEELDERQARRQHELEREREEEVKKSLEDATGVEKKSIKSEKDSEKRLNRLSRTSGISIFRHKSGKAREKTPSKEEVAASAPLHDHHAQQDEEAIEDQTHPNQKPNSQPRSHIGTASTGESSRSVLLEPAPNNLPRQPSTASNRTQSVPSEKSAPKLILWPKKKKKKREGQEDRPSSPNQIVGVGAGGIRSGDATVRRESAPAVPPTAAPAVAPTNGAPGIEDNPTFLAVRPAARQWSSSTEGSGVVAEQPQQTQSGDLARRRSVKPKWHLRFLGKSSRRSTSGAAPGSFEVQREHAIIPPPGATSVTTRPDGTSEPTRSIPSQELSANTPATNPSKFTENL</sequence>
<feature type="region of interest" description="Disordered" evidence="1">
    <location>
        <begin position="1"/>
        <end position="21"/>
    </location>
</feature>
<keyword evidence="3" id="KW-1185">Reference proteome</keyword>
<protein>
    <recommendedName>
        <fullName evidence="4">Eisosome protein 1</fullName>
    </recommendedName>
</protein>
<gene>
    <name evidence="2" type="ORF">AJ78_05778</name>
</gene>
<dbReference type="InterPro" id="IPR024527">
    <property type="entry name" value="Eisosome1"/>
</dbReference>
<feature type="region of interest" description="Disordered" evidence="1">
    <location>
        <begin position="429"/>
        <end position="771"/>
    </location>
</feature>
<dbReference type="AlphaFoldDB" id="A0A1J9QCY3"/>
<feature type="region of interest" description="Disordered" evidence="1">
    <location>
        <begin position="87"/>
        <end position="160"/>
    </location>
</feature>
<proteinExistence type="predicted"/>
<dbReference type="PANTHER" id="PTHR28298:SF1">
    <property type="entry name" value="EISOSOME PROTEIN 1"/>
    <property type="match status" value="1"/>
</dbReference>
<evidence type="ECO:0000256" key="1">
    <source>
        <dbReference type="SAM" id="MobiDB-lite"/>
    </source>
</evidence>
<dbReference type="OrthoDB" id="4070583at2759"/>
<feature type="compositionally biased region" description="Polar residues" evidence="1">
    <location>
        <begin position="121"/>
        <end position="130"/>
    </location>
</feature>
<dbReference type="EMBL" id="LGRN01000267">
    <property type="protein sequence ID" value="OJD13796.1"/>
    <property type="molecule type" value="Genomic_DNA"/>
</dbReference>
<feature type="compositionally biased region" description="Polar residues" evidence="1">
    <location>
        <begin position="563"/>
        <end position="579"/>
    </location>
</feature>
<feature type="compositionally biased region" description="Basic and acidic residues" evidence="1">
    <location>
        <begin position="495"/>
        <end position="519"/>
    </location>
</feature>
<dbReference type="PANTHER" id="PTHR28298">
    <property type="entry name" value="EISOSOME PROTEIN 1"/>
    <property type="match status" value="1"/>
</dbReference>
<feature type="compositionally biased region" description="Polar residues" evidence="1">
    <location>
        <begin position="529"/>
        <end position="553"/>
    </location>
</feature>
<feature type="compositionally biased region" description="Polar residues" evidence="1">
    <location>
        <begin position="734"/>
        <end position="771"/>
    </location>
</feature>
<dbReference type="Proteomes" id="UP000182235">
    <property type="component" value="Unassembled WGS sequence"/>
</dbReference>
<feature type="compositionally biased region" description="Basic residues" evidence="1">
    <location>
        <begin position="691"/>
        <end position="708"/>
    </location>
</feature>
<organism evidence="2 3">
    <name type="scientific">Emergomyces pasteurianus Ep9510</name>
    <dbReference type="NCBI Taxonomy" id="1447872"/>
    <lineage>
        <taxon>Eukaryota</taxon>
        <taxon>Fungi</taxon>
        <taxon>Dikarya</taxon>
        <taxon>Ascomycota</taxon>
        <taxon>Pezizomycotina</taxon>
        <taxon>Eurotiomycetes</taxon>
        <taxon>Eurotiomycetidae</taxon>
        <taxon>Onygenales</taxon>
        <taxon>Ajellomycetaceae</taxon>
        <taxon>Emergomyces</taxon>
    </lineage>
</organism>
<evidence type="ECO:0000313" key="2">
    <source>
        <dbReference type="EMBL" id="OJD13796.1"/>
    </source>
</evidence>
<comment type="caution">
    <text evidence="2">The sequence shown here is derived from an EMBL/GenBank/DDBJ whole genome shotgun (WGS) entry which is preliminary data.</text>
</comment>
<evidence type="ECO:0008006" key="4">
    <source>
        <dbReference type="Google" id="ProtNLM"/>
    </source>
</evidence>
<name>A0A1J9QCY3_9EURO</name>
<dbReference type="GO" id="GO:0070941">
    <property type="term" value="P:eisosome assembly"/>
    <property type="evidence" value="ECO:0007669"/>
    <property type="project" value="TreeGrafter"/>
</dbReference>
<reference evidence="2 3" key="1">
    <citation type="submission" date="2015-07" db="EMBL/GenBank/DDBJ databases">
        <title>Emmonsia species relationships and genome sequence.</title>
        <authorList>
            <consortium name="The Broad Institute Genomics Platform"/>
            <person name="Cuomo C.A."/>
            <person name="Munoz J.F."/>
            <person name="Imamovic A."/>
            <person name="Priest M.E."/>
            <person name="Young S."/>
            <person name="Clay O.K."/>
            <person name="McEwen J.G."/>
        </authorList>
    </citation>
    <scope>NUCLEOTIDE SEQUENCE [LARGE SCALE GENOMIC DNA]</scope>
    <source>
        <strain evidence="2 3">UAMH 9510</strain>
    </source>
</reference>
<evidence type="ECO:0000313" key="3">
    <source>
        <dbReference type="Proteomes" id="UP000182235"/>
    </source>
</evidence>
<accession>A0A1J9QCY3</accession>
<dbReference type="STRING" id="1447872.A0A1J9QCY3"/>